<accession>A0A3M8DDA2</accession>
<dbReference type="InterPro" id="IPR014044">
    <property type="entry name" value="CAP_dom"/>
</dbReference>
<dbReference type="InterPro" id="IPR014258">
    <property type="entry name" value="CAP_domain_YkwD-like"/>
</dbReference>
<gene>
    <name evidence="5" type="ORF">EDM58_00840</name>
</gene>
<sequence length="382" mass="41513">MKHNLTKMATVLSLSVSLAVIGQPVFAKTSFTPLKSGMKGQTVQEVEKMLKALNFDYKLKVDKLYNKYTALNVKKFQKSVKLKQTGTVNKLTYDKLKKAYANKQKASNNDVSDSQKDKETQTPNSENKQPESTKPDTHSSDTLKLGSSGKEVKALQEDLKQLGYNVTVSGNFDASTRLAVMIFQSRHSLGLTGEADSKLIAAISKQAQEKPSQSGEQSKPTTPSKPTLPSTPAAPDQSNQTGNSNPSAEVPLPAGLTSEEKEMVQLVNQERASRGLQPLQVDMNIVKTARVKAQDMVNNGYFSHTSPTYGSPFQMMDTFGINYRAAAENIAQNRSVSAAHASFMGSSGHKANILNATYTHVGIAVVDGGPHGKTFVQMFVKY</sequence>
<feature type="compositionally biased region" description="Polar residues" evidence="1">
    <location>
        <begin position="236"/>
        <end position="247"/>
    </location>
</feature>
<feature type="domain" description="Peptidoglycan binding-like" evidence="4">
    <location>
        <begin position="148"/>
        <end position="203"/>
    </location>
</feature>
<feature type="compositionally biased region" description="Polar residues" evidence="1">
    <location>
        <begin position="205"/>
        <end position="217"/>
    </location>
</feature>
<dbReference type="Proteomes" id="UP000281915">
    <property type="component" value="Unassembled WGS sequence"/>
</dbReference>
<feature type="compositionally biased region" description="Low complexity" evidence="1">
    <location>
        <begin position="218"/>
        <end position="235"/>
    </location>
</feature>
<evidence type="ECO:0000313" key="6">
    <source>
        <dbReference type="Proteomes" id="UP000281915"/>
    </source>
</evidence>
<dbReference type="Pfam" id="PF00188">
    <property type="entry name" value="CAP"/>
    <property type="match status" value="1"/>
</dbReference>
<dbReference type="InterPro" id="IPR036365">
    <property type="entry name" value="PGBD-like_sf"/>
</dbReference>
<proteinExistence type="predicted"/>
<protein>
    <recommendedName>
        <fullName evidence="7">Serine protease</fullName>
    </recommendedName>
</protein>
<dbReference type="InterPro" id="IPR002477">
    <property type="entry name" value="Peptidoglycan-bd-like"/>
</dbReference>
<dbReference type="PANTHER" id="PTHR31157:SF1">
    <property type="entry name" value="SCP DOMAIN-CONTAINING PROTEIN"/>
    <property type="match status" value="1"/>
</dbReference>
<dbReference type="InterPro" id="IPR035940">
    <property type="entry name" value="CAP_sf"/>
</dbReference>
<feature type="domain" description="Peptidoglycan binding-like" evidence="4">
    <location>
        <begin position="40"/>
        <end position="96"/>
    </location>
</feature>
<dbReference type="EMBL" id="RHHT01000002">
    <property type="protein sequence ID" value="RNB86130.1"/>
    <property type="molecule type" value="Genomic_DNA"/>
</dbReference>
<reference evidence="5 6" key="1">
    <citation type="submission" date="2018-10" db="EMBL/GenBank/DDBJ databases">
        <title>Phylogenomics of Brevibacillus.</title>
        <authorList>
            <person name="Dunlap C."/>
        </authorList>
    </citation>
    <scope>NUCLEOTIDE SEQUENCE [LARGE SCALE GENOMIC DNA]</scope>
    <source>
        <strain evidence="5 6">JCM 15085</strain>
    </source>
</reference>
<comment type="caution">
    <text evidence="5">The sequence shown here is derived from an EMBL/GenBank/DDBJ whole genome shotgun (WGS) entry which is preliminary data.</text>
</comment>
<evidence type="ECO:0000256" key="1">
    <source>
        <dbReference type="SAM" id="MobiDB-lite"/>
    </source>
</evidence>
<feature type="compositionally biased region" description="Basic and acidic residues" evidence="1">
    <location>
        <begin position="128"/>
        <end position="141"/>
    </location>
</feature>
<evidence type="ECO:0000313" key="5">
    <source>
        <dbReference type="EMBL" id="RNB86130.1"/>
    </source>
</evidence>
<feature type="domain" description="SCP" evidence="3">
    <location>
        <begin position="265"/>
        <end position="379"/>
    </location>
</feature>
<dbReference type="InterPro" id="IPR036366">
    <property type="entry name" value="PGBDSf"/>
</dbReference>
<dbReference type="SUPFAM" id="SSF55797">
    <property type="entry name" value="PR-1-like"/>
    <property type="match status" value="1"/>
</dbReference>
<evidence type="ECO:0000259" key="3">
    <source>
        <dbReference type="Pfam" id="PF00188"/>
    </source>
</evidence>
<organism evidence="5 6">
    <name type="scientific">Brevibacillus panacihumi</name>
    <dbReference type="NCBI Taxonomy" id="497735"/>
    <lineage>
        <taxon>Bacteria</taxon>
        <taxon>Bacillati</taxon>
        <taxon>Bacillota</taxon>
        <taxon>Bacilli</taxon>
        <taxon>Bacillales</taxon>
        <taxon>Paenibacillaceae</taxon>
        <taxon>Brevibacillus</taxon>
    </lineage>
</organism>
<feature type="region of interest" description="Disordered" evidence="1">
    <location>
        <begin position="102"/>
        <end position="149"/>
    </location>
</feature>
<dbReference type="PANTHER" id="PTHR31157">
    <property type="entry name" value="SCP DOMAIN-CONTAINING PROTEIN"/>
    <property type="match status" value="1"/>
</dbReference>
<name>A0A3M8DDA2_9BACL</name>
<dbReference type="AlphaFoldDB" id="A0A3M8DDA2"/>
<dbReference type="RefSeq" id="WP_122911639.1">
    <property type="nucleotide sequence ID" value="NZ_RHHT01000002.1"/>
</dbReference>
<dbReference type="Pfam" id="PF01471">
    <property type="entry name" value="PG_binding_1"/>
    <property type="match status" value="2"/>
</dbReference>
<dbReference type="SUPFAM" id="SSF47090">
    <property type="entry name" value="PGBD-like"/>
    <property type="match status" value="2"/>
</dbReference>
<evidence type="ECO:0000256" key="2">
    <source>
        <dbReference type="SAM" id="SignalP"/>
    </source>
</evidence>
<dbReference type="Gene3D" id="3.40.33.10">
    <property type="entry name" value="CAP"/>
    <property type="match status" value="1"/>
</dbReference>
<evidence type="ECO:0000259" key="4">
    <source>
        <dbReference type="Pfam" id="PF01471"/>
    </source>
</evidence>
<dbReference type="Gene3D" id="1.10.101.10">
    <property type="entry name" value="PGBD-like superfamily/PGBD"/>
    <property type="match status" value="2"/>
</dbReference>
<evidence type="ECO:0008006" key="7">
    <source>
        <dbReference type="Google" id="ProtNLM"/>
    </source>
</evidence>
<feature type="signal peptide" evidence="2">
    <location>
        <begin position="1"/>
        <end position="27"/>
    </location>
</feature>
<feature type="region of interest" description="Disordered" evidence="1">
    <location>
        <begin position="205"/>
        <end position="253"/>
    </location>
</feature>
<dbReference type="NCBIfam" id="TIGR02909">
    <property type="entry name" value="spore_YkwD"/>
    <property type="match status" value="1"/>
</dbReference>
<dbReference type="CDD" id="cd05379">
    <property type="entry name" value="CAP_bacterial"/>
    <property type="match status" value="1"/>
</dbReference>
<keyword evidence="2" id="KW-0732">Signal</keyword>
<feature type="chain" id="PRO_5018116507" description="Serine protease" evidence="2">
    <location>
        <begin position="28"/>
        <end position="382"/>
    </location>
</feature>